<dbReference type="EMBL" id="BAABEO010000009">
    <property type="protein sequence ID" value="GAA3676903.1"/>
    <property type="molecule type" value="Genomic_DNA"/>
</dbReference>
<proteinExistence type="inferred from homology"/>
<dbReference type="PANTHER" id="PTHR11803">
    <property type="entry name" value="2-IMINOBUTANOATE/2-IMINOPROPANOATE DEAMINASE RIDA"/>
    <property type="match status" value="1"/>
</dbReference>
<evidence type="ECO:0000313" key="3">
    <source>
        <dbReference type="Proteomes" id="UP001500752"/>
    </source>
</evidence>
<sequence>MTAPAASPSVPMYSRVGDLVFAGGHLPRRPDGTVPEDFADQIRLVLEKLGRTLEEAGSGLDRLVKVNVYLADIDRLPEFNAVYYEVLDGLPLPPRTSVEVARFRDASLLEVEAIARTNL</sequence>
<dbReference type="Proteomes" id="UP001500752">
    <property type="component" value="Unassembled WGS sequence"/>
</dbReference>
<accession>A0ABP7C1T1</accession>
<dbReference type="Gene3D" id="3.30.1330.40">
    <property type="entry name" value="RutC-like"/>
    <property type="match status" value="1"/>
</dbReference>
<evidence type="ECO:0008006" key="4">
    <source>
        <dbReference type="Google" id="ProtNLM"/>
    </source>
</evidence>
<comment type="similarity">
    <text evidence="1">Belongs to the RutC family.</text>
</comment>
<protein>
    <recommendedName>
        <fullName evidence="4">RidA family protein</fullName>
    </recommendedName>
</protein>
<comment type="caution">
    <text evidence="2">The sequence shown here is derived from an EMBL/GenBank/DDBJ whole genome shotgun (WGS) entry which is preliminary data.</text>
</comment>
<name>A0ABP7C1T1_9MICC</name>
<reference evidence="3" key="1">
    <citation type="journal article" date="2019" name="Int. J. Syst. Evol. Microbiol.">
        <title>The Global Catalogue of Microorganisms (GCM) 10K type strain sequencing project: providing services to taxonomists for standard genome sequencing and annotation.</title>
        <authorList>
            <consortium name="The Broad Institute Genomics Platform"/>
            <consortium name="The Broad Institute Genome Sequencing Center for Infectious Disease"/>
            <person name="Wu L."/>
            <person name="Ma J."/>
        </authorList>
    </citation>
    <scope>NUCLEOTIDE SEQUENCE [LARGE SCALE GENOMIC DNA]</scope>
    <source>
        <strain evidence="3">JCM 30742</strain>
    </source>
</reference>
<dbReference type="PANTHER" id="PTHR11803:SF58">
    <property type="entry name" value="PROTEIN HMF1-RELATED"/>
    <property type="match status" value="1"/>
</dbReference>
<evidence type="ECO:0000313" key="2">
    <source>
        <dbReference type="EMBL" id="GAA3676903.1"/>
    </source>
</evidence>
<evidence type="ECO:0000256" key="1">
    <source>
        <dbReference type="ARBA" id="ARBA00010552"/>
    </source>
</evidence>
<dbReference type="Pfam" id="PF01042">
    <property type="entry name" value="Ribonuc_L-PSP"/>
    <property type="match status" value="1"/>
</dbReference>
<keyword evidence="3" id="KW-1185">Reference proteome</keyword>
<organism evidence="2 3">
    <name type="scientific">Arthrobacter ginkgonis</name>
    <dbReference type="NCBI Taxonomy" id="1630594"/>
    <lineage>
        <taxon>Bacteria</taxon>
        <taxon>Bacillati</taxon>
        <taxon>Actinomycetota</taxon>
        <taxon>Actinomycetes</taxon>
        <taxon>Micrococcales</taxon>
        <taxon>Micrococcaceae</taxon>
        <taxon>Arthrobacter</taxon>
    </lineage>
</organism>
<dbReference type="RefSeq" id="WP_345149564.1">
    <property type="nucleotide sequence ID" value="NZ_BAABEO010000009.1"/>
</dbReference>
<dbReference type="SUPFAM" id="SSF55298">
    <property type="entry name" value="YjgF-like"/>
    <property type="match status" value="1"/>
</dbReference>
<gene>
    <name evidence="2" type="ORF">GCM10023081_13990</name>
</gene>
<dbReference type="InterPro" id="IPR006175">
    <property type="entry name" value="YjgF/YER057c/UK114"/>
</dbReference>
<dbReference type="CDD" id="cd00448">
    <property type="entry name" value="YjgF_YER057c_UK114_family"/>
    <property type="match status" value="1"/>
</dbReference>
<dbReference type="InterPro" id="IPR035959">
    <property type="entry name" value="RutC-like_sf"/>
</dbReference>